<dbReference type="EMBL" id="SRYG01000008">
    <property type="protein sequence ID" value="TGY66243.1"/>
    <property type="molecule type" value="Genomic_DNA"/>
</dbReference>
<evidence type="ECO:0000313" key="2">
    <source>
        <dbReference type="Proteomes" id="UP000308836"/>
    </source>
</evidence>
<gene>
    <name evidence="1" type="ORF">E5336_05195</name>
</gene>
<dbReference type="Proteomes" id="UP000308836">
    <property type="component" value="Unassembled WGS sequence"/>
</dbReference>
<evidence type="ECO:0000313" key="1">
    <source>
        <dbReference type="EMBL" id="TGY66243.1"/>
    </source>
</evidence>
<keyword evidence="2" id="KW-1185">Reference proteome</keyword>
<name>A0AC61R7Z0_9FIRM</name>
<proteinExistence type="predicted"/>
<reference evidence="1" key="1">
    <citation type="submission" date="2019-04" db="EMBL/GenBank/DDBJ databases">
        <title>Microbes associate with the intestines of laboratory mice.</title>
        <authorList>
            <person name="Navarre W."/>
            <person name="Wong E."/>
            <person name="Huang K."/>
            <person name="Tropini C."/>
            <person name="Ng K."/>
            <person name="Yu B."/>
        </authorList>
    </citation>
    <scope>NUCLEOTIDE SEQUENCE</scope>
    <source>
        <strain evidence="1">NM09_H32</strain>
    </source>
</reference>
<accession>A0AC61R7Z0</accession>
<organism evidence="1 2">
    <name type="scientific">Dubosiella muris</name>
    <dbReference type="NCBI Taxonomy" id="3038133"/>
    <lineage>
        <taxon>Bacteria</taxon>
        <taxon>Bacillati</taxon>
        <taxon>Bacillota</taxon>
        <taxon>Erysipelotrichia</taxon>
        <taxon>Erysipelotrichales</taxon>
        <taxon>Erysipelotrichaceae</taxon>
        <taxon>Dubosiella</taxon>
    </lineage>
</organism>
<sequence>MGRDGTGGPLPRLVQRGTGTKNNGDAGTRRPWRSFDRLLKERKKMKITVNYEQLYQSGNALHAQAGEYEQLIERINRLMLSTSDVWQGSDNDAFIQQVEILWPQLMRMVYVIESYANVLKTCSQAYEQLQQNRLAQARNL</sequence>
<protein>
    <submittedName>
        <fullName evidence="1">WXG100 family type VII secretion target</fullName>
    </submittedName>
</protein>
<comment type="caution">
    <text evidence="1">The sequence shown here is derived from an EMBL/GenBank/DDBJ whole genome shotgun (WGS) entry which is preliminary data.</text>
</comment>